<dbReference type="PANTHER" id="PTHR43329">
    <property type="entry name" value="EPOXIDE HYDROLASE"/>
    <property type="match status" value="1"/>
</dbReference>
<evidence type="ECO:0000313" key="4">
    <source>
        <dbReference type="Proteomes" id="UP000199012"/>
    </source>
</evidence>
<evidence type="ECO:0000259" key="2">
    <source>
        <dbReference type="Pfam" id="PF00561"/>
    </source>
</evidence>
<organism evidence="3 4">
    <name type="scientific">Cellulomonas marina</name>
    <dbReference type="NCBI Taxonomy" id="988821"/>
    <lineage>
        <taxon>Bacteria</taxon>
        <taxon>Bacillati</taxon>
        <taxon>Actinomycetota</taxon>
        <taxon>Actinomycetes</taxon>
        <taxon>Micrococcales</taxon>
        <taxon>Cellulomonadaceae</taxon>
        <taxon>Cellulomonas</taxon>
    </lineage>
</organism>
<keyword evidence="1" id="KW-0378">Hydrolase</keyword>
<dbReference type="SUPFAM" id="SSF53474">
    <property type="entry name" value="alpha/beta-Hydrolases"/>
    <property type="match status" value="1"/>
</dbReference>
<dbReference type="RefSeq" id="WP_239079004.1">
    <property type="nucleotide sequence ID" value="NZ_BONM01000031.1"/>
</dbReference>
<dbReference type="EMBL" id="FOKA01000003">
    <property type="protein sequence ID" value="SFA91962.1"/>
    <property type="molecule type" value="Genomic_DNA"/>
</dbReference>
<accession>A0A1I0WT73</accession>
<name>A0A1I0WT73_9CELL</name>
<dbReference type="STRING" id="988821.SAMN05421867_103223"/>
<dbReference type="InterPro" id="IPR000639">
    <property type="entry name" value="Epox_hydrolase-like"/>
</dbReference>
<protein>
    <submittedName>
        <fullName evidence="3">Pimeloyl-ACP methyl ester carboxylesterase</fullName>
    </submittedName>
</protein>
<evidence type="ECO:0000256" key="1">
    <source>
        <dbReference type="ARBA" id="ARBA00022801"/>
    </source>
</evidence>
<evidence type="ECO:0000313" key="3">
    <source>
        <dbReference type="EMBL" id="SFA91962.1"/>
    </source>
</evidence>
<proteinExistence type="predicted"/>
<dbReference type="GO" id="GO:0016787">
    <property type="term" value="F:hydrolase activity"/>
    <property type="evidence" value="ECO:0007669"/>
    <property type="project" value="UniProtKB-KW"/>
</dbReference>
<dbReference type="AlphaFoldDB" id="A0A1I0WT73"/>
<dbReference type="Pfam" id="PF00561">
    <property type="entry name" value="Abhydrolase_1"/>
    <property type="match status" value="1"/>
</dbReference>
<dbReference type="Proteomes" id="UP000199012">
    <property type="component" value="Unassembled WGS sequence"/>
</dbReference>
<reference evidence="3 4" key="1">
    <citation type="submission" date="2016-10" db="EMBL/GenBank/DDBJ databases">
        <authorList>
            <person name="de Groot N.N."/>
        </authorList>
    </citation>
    <scope>NUCLEOTIDE SEQUENCE [LARGE SCALE GENOMIC DNA]</scope>
    <source>
        <strain evidence="3 4">CGMCC 4.6945</strain>
    </source>
</reference>
<feature type="domain" description="AB hydrolase-1" evidence="2">
    <location>
        <begin position="48"/>
        <end position="299"/>
    </location>
</feature>
<sequence>MSVGTVEPVTAVDSATLLVEGPWRHRFVPANGSRFHVALAGPEDHDAPLVVLLHGVPQYWWAWRHQLPALAAAGYRVAAMDVRGTGGSDKPPQGYDVPTLATDVAGVVGSLGADRAVVVGAGTGGEIAWGMTAFQPGVLRGVAVLGAPHPLDSRRTPGASLRPSAVGRLAFVQLPSLPERAMTSGDLVARLLDEWGGVPGWPDAATLEAYRRAARVPFAAHSQLEQLRWLLRSGVRPDGARYVARLREAAPLPVLQLHGTRDGLRSSARAPLSSAAAAVVGGRYRYEVLPGVGHFLAEQAPARVTALLLEWLRDVSPVG</sequence>
<dbReference type="Gene3D" id="3.40.50.1820">
    <property type="entry name" value="alpha/beta hydrolase"/>
    <property type="match status" value="1"/>
</dbReference>
<dbReference type="InterPro" id="IPR029058">
    <property type="entry name" value="AB_hydrolase_fold"/>
</dbReference>
<gene>
    <name evidence="3" type="ORF">SAMN05421867_103223</name>
</gene>
<keyword evidence="4" id="KW-1185">Reference proteome</keyword>
<dbReference type="PRINTS" id="PR00412">
    <property type="entry name" value="EPOXHYDRLASE"/>
</dbReference>
<dbReference type="InterPro" id="IPR000073">
    <property type="entry name" value="AB_hydrolase_1"/>
</dbReference>